<comment type="caution">
    <text evidence="3">The sequence shown here is derived from an EMBL/GenBank/DDBJ whole genome shotgun (WGS) entry which is preliminary data.</text>
</comment>
<sequence length="359" mass="43163">MIFEYATAQFEDLSKKYKETAFWYRPGHRAPHKTCTNLLLTCRRIWLETNALPMKQAVFTSWMRPTRGPPEKHPDTGGYGRDPIRNNVLTKLNRENLTTLHYFLQMFVAESMFFPNSEEATLFRRFAPKILQITIRHTDWWYWERDEPLRLKDAWVQRVLDASFMQCVNEFSLELETLERNKDQLQVIVDRLIKMRGRASLSDGLVTRFEINSDPHVWHWTGPSNIDDKEYEPYKDMKTLDYRVVTLKWKRSSIREEYLEDVIEELSMKTSPARRTGRQTLRCGFPGRQSRLRLAGLDRWGQNELTFADYLMRKESMERAMKTQQQMEKRFRKFMADIEARKLEERWREEGSLMRFEDE</sequence>
<dbReference type="OrthoDB" id="288942at2759"/>
<evidence type="ECO:0000256" key="1">
    <source>
        <dbReference type="SAM" id="Coils"/>
    </source>
</evidence>
<keyword evidence="4" id="KW-1185">Reference proteome</keyword>
<reference evidence="3 4" key="1">
    <citation type="submission" date="2015-07" db="EMBL/GenBank/DDBJ databases">
        <title>Comparative genomics of the Sigatoka disease complex on banana suggests a link between parallel evolutionary changes in Pseudocercospora fijiensis and Pseudocercospora eumusae and increased virulence on the banana host.</title>
        <authorList>
            <person name="Chang T.-C."/>
            <person name="Salvucci A."/>
            <person name="Crous P.W."/>
            <person name="Stergiopoulos I."/>
        </authorList>
    </citation>
    <scope>NUCLEOTIDE SEQUENCE [LARGE SCALE GENOMIC DNA]</scope>
    <source>
        <strain evidence="3 4">CBS 114824</strain>
    </source>
</reference>
<keyword evidence="1" id="KW-0175">Coiled coil</keyword>
<evidence type="ECO:0000313" key="4">
    <source>
        <dbReference type="Proteomes" id="UP000070133"/>
    </source>
</evidence>
<dbReference type="EMBL" id="LFZN01000126">
    <property type="protein sequence ID" value="KXS97991.1"/>
    <property type="molecule type" value="Genomic_DNA"/>
</dbReference>
<protein>
    <submittedName>
        <fullName evidence="3">Uncharacterized protein</fullName>
    </submittedName>
</protein>
<name>A0A139H6D5_9PEZI</name>
<feature type="coiled-coil region" evidence="1">
    <location>
        <begin position="168"/>
        <end position="195"/>
    </location>
</feature>
<proteinExistence type="predicted"/>
<organism evidence="3 4">
    <name type="scientific">Pseudocercospora eumusae</name>
    <dbReference type="NCBI Taxonomy" id="321146"/>
    <lineage>
        <taxon>Eukaryota</taxon>
        <taxon>Fungi</taxon>
        <taxon>Dikarya</taxon>
        <taxon>Ascomycota</taxon>
        <taxon>Pezizomycotina</taxon>
        <taxon>Dothideomycetes</taxon>
        <taxon>Dothideomycetidae</taxon>
        <taxon>Mycosphaerellales</taxon>
        <taxon>Mycosphaerellaceae</taxon>
        <taxon>Pseudocercospora</taxon>
    </lineage>
</organism>
<gene>
    <name evidence="3" type="ORF">AC578_8745</name>
</gene>
<dbReference type="Proteomes" id="UP000070133">
    <property type="component" value="Unassembled WGS sequence"/>
</dbReference>
<dbReference type="AlphaFoldDB" id="A0A139H6D5"/>
<dbReference type="STRING" id="321146.A0A139H6D5"/>
<evidence type="ECO:0000256" key="2">
    <source>
        <dbReference type="SAM" id="MobiDB-lite"/>
    </source>
</evidence>
<evidence type="ECO:0000313" key="3">
    <source>
        <dbReference type="EMBL" id="KXS97991.1"/>
    </source>
</evidence>
<feature type="region of interest" description="Disordered" evidence="2">
    <location>
        <begin position="63"/>
        <end position="82"/>
    </location>
</feature>
<accession>A0A139H6D5</accession>